<organism evidence="1 2">
    <name type="scientific">Mucilaginibacter angelicae</name>
    <dbReference type="NCBI Taxonomy" id="869718"/>
    <lineage>
        <taxon>Bacteria</taxon>
        <taxon>Pseudomonadati</taxon>
        <taxon>Bacteroidota</taxon>
        <taxon>Sphingobacteriia</taxon>
        <taxon>Sphingobacteriales</taxon>
        <taxon>Sphingobacteriaceae</taxon>
        <taxon>Mucilaginibacter</taxon>
    </lineage>
</organism>
<evidence type="ECO:0008006" key="3">
    <source>
        <dbReference type="Google" id="ProtNLM"/>
    </source>
</evidence>
<evidence type="ECO:0000313" key="1">
    <source>
        <dbReference type="EMBL" id="MFC0514541.1"/>
    </source>
</evidence>
<dbReference type="SUPFAM" id="SSF101898">
    <property type="entry name" value="NHL repeat"/>
    <property type="match status" value="1"/>
</dbReference>
<sequence length="292" mass="32409">MLKEIRINGASIRTGSSNILGAKGSTYYIGNVPPFDGLSARFTSPRSMFNDVAANDRLLMSTYPDGRIVIFNTRSGAFSGEIAVPGNFDIIDMKWDGINNDRILCYSRGANGVYPLSYPGLVFGALIPVPSIGYGYGIEADAVRNRWALIDQNKNLQIIDVPSQDVVKVLNDSVCTDIRLIRLDPFNPDRLYILKSSTTLGIVNLSDFTTSTIELRNSAIDIGKNPDPARRELYTSGDVLTFYNGDTLAFIRSTDPQEIPSDYTVILNPDPLSERYWTAGGWPFMVHRLMRF</sequence>
<evidence type="ECO:0000313" key="2">
    <source>
        <dbReference type="Proteomes" id="UP001589828"/>
    </source>
</evidence>
<dbReference type="Proteomes" id="UP001589828">
    <property type="component" value="Unassembled WGS sequence"/>
</dbReference>
<dbReference type="EMBL" id="JBHLTS010000021">
    <property type="protein sequence ID" value="MFC0514541.1"/>
    <property type="molecule type" value="Genomic_DNA"/>
</dbReference>
<protein>
    <recommendedName>
        <fullName evidence="3">Major royal jelly protein</fullName>
    </recommendedName>
</protein>
<reference evidence="1 2" key="1">
    <citation type="submission" date="2024-09" db="EMBL/GenBank/DDBJ databases">
        <authorList>
            <person name="Sun Q."/>
            <person name="Mori K."/>
        </authorList>
    </citation>
    <scope>NUCLEOTIDE SEQUENCE [LARGE SCALE GENOMIC DNA]</scope>
    <source>
        <strain evidence="1 2">NCAIM B.02415</strain>
    </source>
</reference>
<accession>A0ABV6L528</accession>
<gene>
    <name evidence="1" type="ORF">ACFFGT_10025</name>
</gene>
<comment type="caution">
    <text evidence="1">The sequence shown here is derived from an EMBL/GenBank/DDBJ whole genome shotgun (WGS) entry which is preliminary data.</text>
</comment>
<keyword evidence="2" id="KW-1185">Reference proteome</keyword>
<proteinExistence type="predicted"/>
<dbReference type="RefSeq" id="WP_377022385.1">
    <property type="nucleotide sequence ID" value="NZ_JBHLTS010000021.1"/>
</dbReference>
<name>A0ABV6L528_9SPHI</name>